<comment type="caution">
    <text evidence="5">The sequence shown here is derived from an EMBL/GenBank/DDBJ whole genome shotgun (WGS) entry which is preliminary data.</text>
</comment>
<keyword evidence="6" id="KW-1185">Reference proteome</keyword>
<evidence type="ECO:0000313" key="5">
    <source>
        <dbReference type="EMBL" id="CAE1308795.1"/>
    </source>
</evidence>
<dbReference type="EMBL" id="CAHIKZ030004221">
    <property type="protein sequence ID" value="CAE1308795.1"/>
    <property type="molecule type" value="Genomic_DNA"/>
</dbReference>
<reference evidence="5" key="1">
    <citation type="submission" date="2021-01" db="EMBL/GenBank/DDBJ databases">
        <authorList>
            <person name="Li R."/>
            <person name="Bekaert M."/>
        </authorList>
    </citation>
    <scope>NUCLEOTIDE SEQUENCE</scope>
    <source>
        <strain evidence="5">Farmed</strain>
    </source>
</reference>
<evidence type="ECO:0000256" key="3">
    <source>
        <dbReference type="SAM" id="MobiDB-lite"/>
    </source>
</evidence>
<protein>
    <recommendedName>
        <fullName evidence="4">SOWAHA-C winged helix-turn-helix domain-containing protein</fullName>
    </recommendedName>
</protein>
<name>A0A812DQP4_ACAPH</name>
<feature type="compositionally biased region" description="Basic and acidic residues" evidence="3">
    <location>
        <begin position="171"/>
        <end position="191"/>
    </location>
</feature>
<accession>A0A812DQP4</accession>
<keyword evidence="1" id="KW-0677">Repeat</keyword>
<feature type="compositionally biased region" description="Low complexity" evidence="3">
    <location>
        <begin position="192"/>
        <end position="206"/>
    </location>
</feature>
<dbReference type="PANTHER" id="PTHR14491">
    <property type="entry name" value="SOSONDOWAH, ISOFORM G"/>
    <property type="match status" value="1"/>
</dbReference>
<evidence type="ECO:0000256" key="1">
    <source>
        <dbReference type="ARBA" id="ARBA00022737"/>
    </source>
</evidence>
<feature type="region of interest" description="Disordered" evidence="3">
    <location>
        <begin position="108"/>
        <end position="223"/>
    </location>
</feature>
<evidence type="ECO:0000256" key="2">
    <source>
        <dbReference type="ARBA" id="ARBA00023043"/>
    </source>
</evidence>
<dbReference type="InterPro" id="IPR058889">
    <property type="entry name" value="WHD_SOWAHA-C"/>
</dbReference>
<feature type="compositionally biased region" description="Polar residues" evidence="3">
    <location>
        <begin position="108"/>
        <end position="170"/>
    </location>
</feature>
<dbReference type="Pfam" id="PF25877">
    <property type="entry name" value="WHD_SOWAH"/>
    <property type="match status" value="1"/>
</dbReference>
<dbReference type="Proteomes" id="UP000597762">
    <property type="component" value="Unassembled WGS sequence"/>
</dbReference>
<keyword evidence="2" id="KW-0040">ANK repeat</keyword>
<organism evidence="5 6">
    <name type="scientific">Acanthosepion pharaonis</name>
    <name type="common">Pharaoh cuttlefish</name>
    <name type="synonym">Sepia pharaonis</name>
    <dbReference type="NCBI Taxonomy" id="158019"/>
    <lineage>
        <taxon>Eukaryota</taxon>
        <taxon>Metazoa</taxon>
        <taxon>Spiralia</taxon>
        <taxon>Lophotrochozoa</taxon>
        <taxon>Mollusca</taxon>
        <taxon>Cephalopoda</taxon>
        <taxon>Coleoidea</taxon>
        <taxon>Decapodiformes</taxon>
        <taxon>Sepiida</taxon>
        <taxon>Sepiina</taxon>
        <taxon>Sepiidae</taxon>
        <taxon>Acanthosepion</taxon>
    </lineage>
</organism>
<feature type="domain" description="SOWAHA-C winged helix-turn-helix" evidence="4">
    <location>
        <begin position="5"/>
        <end position="78"/>
    </location>
</feature>
<sequence length="273" mass="29366">MADSELTEDAVRNFLLASGGKSTNHDLVTHFKPFLSDAENKAKNREKFKEIVNTLSSVKMGDNNTKYLILKKKYRGSSVLTDSNLSLSSLLGSTTSLSELLGAAQGTLPASSDGSNNTNAPNCPLSTTDASAVSSQSNHRAMSEPPSVQQTPSSPMEISIEVPTQPTTDDGISKCKSETNLRNSKVTEFRDSNSTISSSSLTSTGKDTSEHDDDSTANFESLTPEQKEWLVTASTGDYQAISKLLSKNPQLAKERVSCSNCTLLFILFLPLIL</sequence>
<dbReference type="AlphaFoldDB" id="A0A812DQP4"/>
<evidence type="ECO:0000259" key="4">
    <source>
        <dbReference type="Pfam" id="PF25877"/>
    </source>
</evidence>
<dbReference type="OrthoDB" id="60433at2759"/>
<evidence type="ECO:0000313" key="6">
    <source>
        <dbReference type="Proteomes" id="UP000597762"/>
    </source>
</evidence>
<dbReference type="PANTHER" id="PTHR14491:SF7">
    <property type="entry name" value="SOSONDOWAH, ISOFORM G"/>
    <property type="match status" value="1"/>
</dbReference>
<proteinExistence type="predicted"/>
<gene>
    <name evidence="5" type="ORF">SPHA_60604</name>
</gene>